<feature type="chain" id="PRO_5043646291" evidence="3">
    <location>
        <begin position="24"/>
        <end position="894"/>
    </location>
</feature>
<feature type="compositionally biased region" description="Low complexity" evidence="1">
    <location>
        <begin position="839"/>
        <end position="850"/>
    </location>
</feature>
<feature type="signal peptide" evidence="3">
    <location>
        <begin position="1"/>
        <end position="23"/>
    </location>
</feature>
<keyword evidence="3" id="KW-0732">Signal</keyword>
<dbReference type="SMART" id="SM00034">
    <property type="entry name" value="CLECT"/>
    <property type="match status" value="1"/>
</dbReference>
<dbReference type="InterPro" id="IPR016186">
    <property type="entry name" value="C-type_lectin-like/link_sf"/>
</dbReference>
<dbReference type="PROSITE" id="PS50234">
    <property type="entry name" value="VWFA"/>
    <property type="match status" value="1"/>
</dbReference>
<keyword evidence="2" id="KW-0472">Membrane</keyword>
<keyword evidence="2" id="KW-1133">Transmembrane helix</keyword>
<dbReference type="PANTHER" id="PTHR10166">
    <property type="entry name" value="VOLTAGE-DEPENDENT CALCIUM CHANNEL SUBUNIT ALPHA-2/DELTA-RELATED"/>
    <property type="match status" value="1"/>
</dbReference>
<evidence type="ECO:0000256" key="1">
    <source>
        <dbReference type="SAM" id="MobiDB-lite"/>
    </source>
</evidence>
<dbReference type="Gene3D" id="3.30.450.20">
    <property type="entry name" value="PAS domain"/>
    <property type="match status" value="2"/>
</dbReference>
<dbReference type="InterPro" id="IPR036465">
    <property type="entry name" value="vWFA_dom_sf"/>
</dbReference>
<evidence type="ECO:0000256" key="3">
    <source>
        <dbReference type="SAM" id="SignalP"/>
    </source>
</evidence>
<feature type="region of interest" description="Disordered" evidence="1">
    <location>
        <begin position="819"/>
        <end position="850"/>
    </location>
</feature>
<dbReference type="SUPFAM" id="SSF56436">
    <property type="entry name" value="C-type lectin-like"/>
    <property type="match status" value="1"/>
</dbReference>
<dbReference type="GO" id="GO:0005245">
    <property type="term" value="F:voltage-gated calcium channel activity"/>
    <property type="evidence" value="ECO:0007669"/>
    <property type="project" value="TreeGrafter"/>
</dbReference>
<dbReference type="SMART" id="SM00327">
    <property type="entry name" value="VWA"/>
    <property type="match status" value="1"/>
</dbReference>
<dbReference type="InterPro" id="IPR016187">
    <property type="entry name" value="CTDL_fold"/>
</dbReference>
<feature type="domain" description="C-type lectin" evidence="4">
    <location>
        <begin position="600"/>
        <end position="734"/>
    </location>
</feature>
<feature type="compositionally biased region" description="Basic and acidic residues" evidence="1">
    <location>
        <begin position="704"/>
        <end position="713"/>
    </location>
</feature>
<dbReference type="InterPro" id="IPR001304">
    <property type="entry name" value="C-type_lectin-like"/>
</dbReference>
<dbReference type="SUPFAM" id="SSF53300">
    <property type="entry name" value="vWA-like"/>
    <property type="match status" value="1"/>
</dbReference>
<dbReference type="CDD" id="cd00037">
    <property type="entry name" value="CLECT"/>
    <property type="match status" value="1"/>
</dbReference>
<dbReference type="PROSITE" id="PS50041">
    <property type="entry name" value="C_TYPE_LECTIN_2"/>
    <property type="match status" value="1"/>
</dbReference>
<keyword evidence="2" id="KW-0812">Transmembrane</keyword>
<gene>
    <name evidence="6" type="ORF">HKI87_07g48550</name>
</gene>
<evidence type="ECO:0000313" key="7">
    <source>
        <dbReference type="Proteomes" id="UP001472866"/>
    </source>
</evidence>
<accession>A0AAX4PAA5</accession>
<evidence type="ECO:0000259" key="5">
    <source>
        <dbReference type="PROSITE" id="PS50234"/>
    </source>
</evidence>
<dbReference type="AlphaFoldDB" id="A0AAX4PAA5"/>
<evidence type="ECO:0000256" key="2">
    <source>
        <dbReference type="SAM" id="Phobius"/>
    </source>
</evidence>
<protein>
    <submittedName>
        <fullName evidence="6">Voltage-dependent calcium channel subunit</fullName>
    </submittedName>
</protein>
<dbReference type="InterPro" id="IPR002035">
    <property type="entry name" value="VWF_A"/>
</dbReference>
<dbReference type="Proteomes" id="UP001472866">
    <property type="component" value="Chromosome 07"/>
</dbReference>
<keyword evidence="7" id="KW-1185">Reference proteome</keyword>
<dbReference type="GO" id="GO:0005891">
    <property type="term" value="C:voltage-gated calcium channel complex"/>
    <property type="evidence" value="ECO:0007669"/>
    <property type="project" value="TreeGrafter"/>
</dbReference>
<feature type="domain" description="VWFA" evidence="5">
    <location>
        <begin position="277"/>
        <end position="499"/>
    </location>
</feature>
<dbReference type="InterPro" id="IPR051173">
    <property type="entry name" value="Ca_channel_alpha-2/delta"/>
</dbReference>
<dbReference type="PANTHER" id="PTHR10166:SF37">
    <property type="entry name" value="STOLID, ISOFORM H"/>
    <property type="match status" value="1"/>
</dbReference>
<feature type="transmembrane region" description="Helical" evidence="2">
    <location>
        <begin position="774"/>
        <end position="795"/>
    </location>
</feature>
<reference evidence="6 7" key="1">
    <citation type="submission" date="2024-03" db="EMBL/GenBank/DDBJ databases">
        <title>Complete genome sequence of the green alga Chloropicon roscoffensis RCC1871.</title>
        <authorList>
            <person name="Lemieux C."/>
            <person name="Pombert J.-F."/>
            <person name="Otis C."/>
            <person name="Turmel M."/>
        </authorList>
    </citation>
    <scope>NUCLEOTIDE SEQUENCE [LARGE SCALE GENOMIC DNA]</scope>
    <source>
        <strain evidence="6 7">RCC1871</strain>
    </source>
</reference>
<dbReference type="Gene3D" id="3.40.50.410">
    <property type="entry name" value="von Willebrand factor, type A domain"/>
    <property type="match status" value="1"/>
</dbReference>
<proteinExistence type="predicted"/>
<sequence length="894" mass="96437">MRDPGPKLVVAVVVAFLVSQVPASVVGPNSVYVQDSPGNTFQPTIKTKTQCANEYEVNVQKCNQAFTSGSTCAFDNSQLLADTAFTSISCCNNSITDSTSCPTDVLPTSDSTFNSLIAEKEALVRDFAVQARSGIEGRCTTLSNCASECSYKSCSTDIGATTCVSRFGSLPQCPSDGGLARNCNGRQLNFDKSSILLASETANDGTAADEFICGTRNLDNWFKAKHTTDLFWTYFGDIYGQFRNYPGYARERDSNGCKPYDPRIRPWYLAASSGPKDVVIVLDISGSMNQYVSSTKSRMTIIKETLNGADGKAGLLDTFSFSDYISIVLFNAEGRVLDVDHTQNSMFLFQATAQNIAKAKSAVNLIVANGQTDFRAGFRKAFDVLSTSASAEGHTSSCSSVILFLTDGRDKTCESCTAQYQNVHGACRCTERMLSDIQGYQDNLVNSGGKRATIFTYSMGDGADDSVPRSIACRYGGAWGSISDGEDPLTKMTAYYKFMARSNINADGVFWTEPYADDPTGQQVTTAAKVVYESSGGKHMLGVVGVDVPLQSLDKNYNTGYQALLQQLQFRSKACWYSKPNECEMQMLRDEASCPVSLPQDSCCFKESTQSTKKFVRVDFPKDWTSAQKHCQTLPAGQLAIPESKSEYEFISGIVPSDGAWIGLRQNRQDQEPAGGWSWDGMSVGQGYPLTDVWGTGEPNNFDSSEHCGEMDSRGSQNNMNDENCNEKRTFICQIIEVADQDFDLCYDCAKLGAVAEGSGQTNSDSSSSDGGSLGAIVGGAVGGVALLLGGGLYFKNKKSTMVSINCCSSIGGNVEHRTNQSSKVVEAEDKGRSESNSQPAGSVQQPVQQPVAMQPAYVVQQPQYGYSAGPPSPYGQPQVVQMAPVNPAYPSMN</sequence>
<name>A0AAX4PAA5_9CHLO</name>
<dbReference type="Pfam" id="PF00059">
    <property type="entry name" value="Lectin_C"/>
    <property type="match status" value="1"/>
</dbReference>
<evidence type="ECO:0000259" key="4">
    <source>
        <dbReference type="PROSITE" id="PS50041"/>
    </source>
</evidence>
<dbReference type="Pfam" id="PF13519">
    <property type="entry name" value="VWA_2"/>
    <property type="match status" value="1"/>
</dbReference>
<feature type="region of interest" description="Disordered" evidence="1">
    <location>
        <begin position="699"/>
        <end position="720"/>
    </location>
</feature>
<evidence type="ECO:0000313" key="6">
    <source>
        <dbReference type="EMBL" id="WZN63307.1"/>
    </source>
</evidence>
<dbReference type="Gene3D" id="3.10.100.10">
    <property type="entry name" value="Mannose-Binding Protein A, subunit A"/>
    <property type="match status" value="1"/>
</dbReference>
<dbReference type="EMBL" id="CP151507">
    <property type="protein sequence ID" value="WZN63307.1"/>
    <property type="molecule type" value="Genomic_DNA"/>
</dbReference>
<organism evidence="6 7">
    <name type="scientific">Chloropicon roscoffensis</name>
    <dbReference type="NCBI Taxonomy" id="1461544"/>
    <lineage>
        <taxon>Eukaryota</taxon>
        <taxon>Viridiplantae</taxon>
        <taxon>Chlorophyta</taxon>
        <taxon>Chloropicophyceae</taxon>
        <taxon>Chloropicales</taxon>
        <taxon>Chloropicaceae</taxon>
        <taxon>Chloropicon</taxon>
    </lineage>
</organism>